<dbReference type="Pfam" id="PF03321">
    <property type="entry name" value="GH3"/>
    <property type="match status" value="1"/>
</dbReference>
<name>A0A9D2ND23_9FIRM</name>
<dbReference type="PANTHER" id="PTHR31901:SF9">
    <property type="entry name" value="GH3 DOMAIN-CONTAINING PROTEIN"/>
    <property type="match status" value="1"/>
</dbReference>
<dbReference type="EMBL" id="DWWS01000013">
    <property type="protein sequence ID" value="HJC22553.1"/>
    <property type="molecule type" value="Genomic_DNA"/>
</dbReference>
<reference evidence="3" key="1">
    <citation type="journal article" date="2021" name="PeerJ">
        <title>Extensive microbial diversity within the chicken gut microbiome revealed by metagenomics and culture.</title>
        <authorList>
            <person name="Gilroy R."/>
            <person name="Ravi A."/>
            <person name="Getino M."/>
            <person name="Pursley I."/>
            <person name="Horton D.L."/>
            <person name="Alikhan N.F."/>
            <person name="Baker D."/>
            <person name="Gharbi K."/>
            <person name="Hall N."/>
            <person name="Watson M."/>
            <person name="Adriaenssens E.M."/>
            <person name="Foster-Nyarko E."/>
            <person name="Jarju S."/>
            <person name="Secka A."/>
            <person name="Antonio M."/>
            <person name="Oren A."/>
            <person name="Chaudhuri R.R."/>
            <person name="La Ragione R."/>
            <person name="Hildebrand F."/>
            <person name="Pallen M.J."/>
        </authorList>
    </citation>
    <scope>NUCLEOTIDE SEQUENCE</scope>
    <source>
        <strain evidence="3">USAMLcec2-132</strain>
    </source>
</reference>
<proteinExistence type="predicted"/>
<reference evidence="3" key="2">
    <citation type="submission" date="2021-04" db="EMBL/GenBank/DDBJ databases">
        <authorList>
            <person name="Gilroy R."/>
        </authorList>
    </citation>
    <scope>NUCLEOTIDE SEQUENCE</scope>
    <source>
        <strain evidence="3">USAMLcec2-132</strain>
    </source>
</reference>
<dbReference type="InterPro" id="IPR004993">
    <property type="entry name" value="GH3"/>
</dbReference>
<organism evidence="3 4">
    <name type="scientific">Candidatus Eisenbergiella merdavium</name>
    <dbReference type="NCBI Taxonomy" id="2838551"/>
    <lineage>
        <taxon>Bacteria</taxon>
        <taxon>Bacillati</taxon>
        <taxon>Bacillota</taxon>
        <taxon>Clostridia</taxon>
        <taxon>Lachnospirales</taxon>
        <taxon>Lachnospiraceae</taxon>
        <taxon>Eisenbergiella</taxon>
    </lineage>
</organism>
<dbReference type="InterPro" id="IPR055377">
    <property type="entry name" value="GH3_M"/>
</dbReference>
<dbReference type="AlphaFoldDB" id="A0A9D2ND23"/>
<gene>
    <name evidence="3" type="ORF">H9761_02470</name>
</gene>
<feature type="domain" description="GH3 C-terminal" evidence="2">
    <location>
        <begin position="417"/>
        <end position="520"/>
    </location>
</feature>
<dbReference type="Proteomes" id="UP000823891">
    <property type="component" value="Unassembled WGS sequence"/>
</dbReference>
<dbReference type="GO" id="GO:0005737">
    <property type="term" value="C:cytoplasm"/>
    <property type="evidence" value="ECO:0007669"/>
    <property type="project" value="TreeGrafter"/>
</dbReference>
<evidence type="ECO:0000259" key="1">
    <source>
        <dbReference type="Pfam" id="PF23571"/>
    </source>
</evidence>
<feature type="domain" description="GH3 middle" evidence="1">
    <location>
        <begin position="328"/>
        <end position="401"/>
    </location>
</feature>
<dbReference type="InterPro" id="IPR055378">
    <property type="entry name" value="GH3_C"/>
</dbReference>
<dbReference type="GO" id="GO:0016881">
    <property type="term" value="F:acid-amino acid ligase activity"/>
    <property type="evidence" value="ECO:0007669"/>
    <property type="project" value="TreeGrafter"/>
</dbReference>
<sequence length="554" mass="63479">MDWTKTTAEPWLTAACAQAVRINEDNLKKILADNQDTIFGRERSFASIHSAEEYRRRIPLFTYAGLQPYIERMRAGEENVLTAYPVAGFCTTSGTEGEPKYIPVSETALERFGGRIEWYKNLVHGKAGGKRLFVNGFRIGLSQKKEEYLLSELYYQRLFREGLLPFSEFAGGEETLFGQKGNDMLYVKVWTAFAAEDVTTIESIFLYDQLLFFQYMQKHWRSILKHMAEKRIPDRIRLTEKTRTRLLSMPVSRTRLQQAAEECRKGFDGIAERLWSGLVLSSGISNAAFEAEDKSLRRYLGKIPVYYFAYVASECHMGVALQKEDCRYVMLPESAFYEYLPWRQDEEDEAEETLLPGQVQEGGLYELVLTTFSGLYRYRLGDVVRVTGFLGESPVVEFVLRKNQLLNVAGEKMSIFQAERAVLKLIRETGLPICRYCIGQLTWKCPSGYGAVFELEEKITAASEKQEEGRPDERLTAKCLDRALGEQNPDYLDVRKLGFLKRPEVLFLGAEEYTAFQEECGLTGGHGKPRHAAGGIEEKVWKRWKEEGKRRTEA</sequence>
<protein>
    <submittedName>
        <fullName evidence="3">GH3 auxin-responsive promoter family protein</fullName>
    </submittedName>
</protein>
<dbReference type="PANTHER" id="PTHR31901">
    <property type="entry name" value="GH3 DOMAIN-CONTAINING PROTEIN"/>
    <property type="match status" value="1"/>
</dbReference>
<accession>A0A9D2ND23</accession>
<dbReference type="Pfam" id="PF23572">
    <property type="entry name" value="GH3_C"/>
    <property type="match status" value="1"/>
</dbReference>
<dbReference type="Pfam" id="PF23571">
    <property type="entry name" value="GH3_M"/>
    <property type="match status" value="1"/>
</dbReference>
<evidence type="ECO:0000313" key="4">
    <source>
        <dbReference type="Proteomes" id="UP000823891"/>
    </source>
</evidence>
<comment type="caution">
    <text evidence="3">The sequence shown here is derived from an EMBL/GenBank/DDBJ whole genome shotgun (WGS) entry which is preliminary data.</text>
</comment>
<evidence type="ECO:0000259" key="2">
    <source>
        <dbReference type="Pfam" id="PF23572"/>
    </source>
</evidence>
<evidence type="ECO:0000313" key="3">
    <source>
        <dbReference type="EMBL" id="HJC22553.1"/>
    </source>
</evidence>